<proteinExistence type="predicted"/>
<sequence>MPIVPDTANWTWVLERACPACGLDASRIEFDTVADLTEDNVDRWPRALDVADPALRPDDHTWSPLEYAAHVRDVFRIFGVRLDMMLAQTDPLFDNWDQDATAIAERYGEQDPAVVLAELRDAGLALARDFRAVPPTARMRTGRRSDGSVFTVETLARYFIHDPVHHLVDVTGERVNRR</sequence>
<keyword evidence="3" id="KW-1185">Reference proteome</keyword>
<dbReference type="AlphaFoldDB" id="A0AAU4JYF8"/>
<organism evidence="2 3">
    <name type="scientific">Williamsia herbipolensis</name>
    <dbReference type="NCBI Taxonomy" id="1603258"/>
    <lineage>
        <taxon>Bacteria</taxon>
        <taxon>Bacillati</taxon>
        <taxon>Actinomycetota</taxon>
        <taxon>Actinomycetes</taxon>
        <taxon>Mycobacteriales</taxon>
        <taxon>Nocardiaceae</taxon>
        <taxon>Williamsia</taxon>
    </lineage>
</organism>
<accession>A0AAU4JYF8</accession>
<dbReference type="InterPro" id="IPR024775">
    <property type="entry name" value="DinB-like"/>
</dbReference>
<evidence type="ECO:0000313" key="3">
    <source>
        <dbReference type="Proteomes" id="UP001432128"/>
    </source>
</evidence>
<dbReference type="Gene3D" id="1.20.120.450">
    <property type="entry name" value="dinb family like domain"/>
    <property type="match status" value="1"/>
</dbReference>
<dbReference type="RefSeq" id="WP_328856431.1">
    <property type="nucleotide sequence ID" value="NZ_CP108021.1"/>
</dbReference>
<dbReference type="EMBL" id="CP108021">
    <property type="protein sequence ID" value="WUM18849.1"/>
    <property type="molecule type" value="Genomic_DNA"/>
</dbReference>
<feature type="domain" description="DinB-like" evidence="1">
    <location>
        <begin position="37"/>
        <end position="167"/>
    </location>
</feature>
<evidence type="ECO:0000259" key="1">
    <source>
        <dbReference type="Pfam" id="PF12867"/>
    </source>
</evidence>
<name>A0AAU4JYF8_9NOCA</name>
<dbReference type="InterPro" id="IPR034660">
    <property type="entry name" value="DinB/YfiT-like"/>
</dbReference>
<dbReference type="KEGG" id="whr:OG579_14050"/>
<dbReference type="SUPFAM" id="SSF109854">
    <property type="entry name" value="DinB/YfiT-like putative metalloenzymes"/>
    <property type="match status" value="1"/>
</dbReference>
<reference evidence="2 3" key="1">
    <citation type="submission" date="2022-10" db="EMBL/GenBank/DDBJ databases">
        <title>The complete genomes of actinobacterial strains from the NBC collection.</title>
        <authorList>
            <person name="Joergensen T.S."/>
            <person name="Alvarez Arevalo M."/>
            <person name="Sterndorff E.B."/>
            <person name="Faurdal D."/>
            <person name="Vuksanovic O."/>
            <person name="Mourched A.-S."/>
            <person name="Charusanti P."/>
            <person name="Shaw S."/>
            <person name="Blin K."/>
            <person name="Weber T."/>
        </authorList>
    </citation>
    <scope>NUCLEOTIDE SEQUENCE [LARGE SCALE GENOMIC DNA]</scope>
    <source>
        <strain evidence="2 3">NBC_00319</strain>
    </source>
</reference>
<dbReference type="Pfam" id="PF12867">
    <property type="entry name" value="DinB_2"/>
    <property type="match status" value="1"/>
</dbReference>
<gene>
    <name evidence="2" type="ORF">OG579_14050</name>
</gene>
<protein>
    <submittedName>
        <fullName evidence="2">DinB family protein</fullName>
    </submittedName>
</protein>
<evidence type="ECO:0000313" key="2">
    <source>
        <dbReference type="EMBL" id="WUM18849.1"/>
    </source>
</evidence>
<dbReference type="Proteomes" id="UP001432128">
    <property type="component" value="Chromosome"/>
</dbReference>